<evidence type="ECO:0000313" key="22">
    <source>
        <dbReference type="EMBL" id="EMP27312.1"/>
    </source>
</evidence>
<evidence type="ECO:0000256" key="6">
    <source>
        <dbReference type="ARBA" id="ARBA00022617"/>
    </source>
</evidence>
<feature type="transmembrane region" description="Helical" evidence="19">
    <location>
        <begin position="210"/>
        <end position="236"/>
    </location>
</feature>
<dbReference type="SMART" id="SM00472">
    <property type="entry name" value="MIR"/>
    <property type="match status" value="3"/>
</dbReference>
<evidence type="ECO:0000256" key="10">
    <source>
        <dbReference type="ARBA" id="ARBA00022723"/>
    </source>
</evidence>
<evidence type="ECO:0000256" key="15">
    <source>
        <dbReference type="ARBA" id="ARBA00023136"/>
    </source>
</evidence>
<feature type="domain" description="MIR" evidence="21">
    <location>
        <begin position="265"/>
        <end position="321"/>
    </location>
</feature>
<keyword evidence="9 19" id="KW-0812">Transmembrane</keyword>
<feature type="transmembrane region" description="Helical" evidence="19">
    <location>
        <begin position="73"/>
        <end position="94"/>
    </location>
</feature>
<keyword evidence="11" id="KW-0677">Repeat</keyword>
<dbReference type="GO" id="GO:0004169">
    <property type="term" value="F:dolichyl-phosphate-mannose-protein mannosyltransferase activity"/>
    <property type="evidence" value="ECO:0007669"/>
    <property type="project" value="UniProtKB-EC"/>
</dbReference>
<dbReference type="InterPro" id="IPR003342">
    <property type="entry name" value="ArnT-like_N"/>
</dbReference>
<evidence type="ECO:0000256" key="3">
    <source>
        <dbReference type="ARBA" id="ARBA00007222"/>
    </source>
</evidence>
<keyword evidence="12" id="KW-0256">Endoplasmic reticulum</keyword>
<dbReference type="SUPFAM" id="SSF82109">
    <property type="entry name" value="MIR domain"/>
    <property type="match status" value="1"/>
</dbReference>
<dbReference type="Pfam" id="PF02366">
    <property type="entry name" value="PMT"/>
    <property type="match status" value="1"/>
</dbReference>
<feature type="transmembrane region" description="Helical" evidence="19">
    <location>
        <begin position="585"/>
        <end position="602"/>
    </location>
</feature>
<dbReference type="PANTHER" id="PTHR10050:SF46">
    <property type="entry name" value="PROTEIN O-MANNOSYL-TRANSFERASE 2"/>
    <property type="match status" value="1"/>
</dbReference>
<dbReference type="InterPro" id="IPR000971">
    <property type="entry name" value="Globin"/>
</dbReference>
<evidence type="ECO:0000256" key="5">
    <source>
        <dbReference type="ARBA" id="ARBA00012839"/>
    </source>
</evidence>
<evidence type="ECO:0000259" key="21">
    <source>
        <dbReference type="PROSITE" id="PS50919"/>
    </source>
</evidence>
<dbReference type="EC" id="2.4.1.109" evidence="5"/>
<feature type="domain" description="MIR" evidence="21">
    <location>
        <begin position="396"/>
        <end position="453"/>
    </location>
</feature>
<evidence type="ECO:0000256" key="19">
    <source>
        <dbReference type="SAM" id="Phobius"/>
    </source>
</evidence>
<dbReference type="STRING" id="8469.M7BGH7"/>
<comment type="pathway">
    <text evidence="2">Protein modification; protein glycosylation.</text>
</comment>
<feature type="transmembrane region" description="Helical" evidence="19">
    <location>
        <begin position="101"/>
        <end position="123"/>
    </location>
</feature>
<evidence type="ECO:0000259" key="20">
    <source>
        <dbReference type="PROSITE" id="PS01033"/>
    </source>
</evidence>
<dbReference type="eggNOG" id="KOG3359">
    <property type="taxonomic scope" value="Eukaryota"/>
</dbReference>
<evidence type="ECO:0000256" key="9">
    <source>
        <dbReference type="ARBA" id="ARBA00022692"/>
    </source>
</evidence>
<dbReference type="InterPro" id="IPR009050">
    <property type="entry name" value="Globin-like_sf"/>
</dbReference>
<comment type="similarity">
    <text evidence="4">Belongs to the globin family.</text>
</comment>
<feature type="transmembrane region" description="Helical" evidence="19">
    <location>
        <begin position="32"/>
        <end position="53"/>
    </location>
</feature>
<feature type="transmembrane region" description="Helical" evidence="19">
    <location>
        <begin position="528"/>
        <end position="551"/>
    </location>
</feature>
<dbReference type="FunFam" id="2.80.10.50:FF:000026">
    <property type="entry name" value="Blast:Protein O-mannosyl-transferase 2"/>
    <property type="match status" value="1"/>
</dbReference>
<dbReference type="GO" id="GO:0046872">
    <property type="term" value="F:metal ion binding"/>
    <property type="evidence" value="ECO:0007669"/>
    <property type="project" value="UniProtKB-KW"/>
</dbReference>
<name>M7BGH7_CHEMY</name>
<evidence type="ECO:0000256" key="16">
    <source>
        <dbReference type="ARBA" id="ARBA00039583"/>
    </source>
</evidence>
<dbReference type="Gene3D" id="2.80.10.50">
    <property type="match status" value="1"/>
</dbReference>
<keyword evidence="8 22" id="KW-0808">Transferase</keyword>
<comment type="catalytic activity">
    <reaction evidence="17">
        <text>a di-trans,poly-cis-dolichyl beta-D-mannosyl phosphate + L-threonyl-[protein] = 3-O-(alpha-D-mannosyl)-L-threonyl-[protein] + a di-trans,poly-cis-dolichyl phosphate + H(+)</text>
        <dbReference type="Rhea" id="RHEA:53396"/>
        <dbReference type="Rhea" id="RHEA-COMP:11060"/>
        <dbReference type="Rhea" id="RHEA-COMP:13547"/>
        <dbReference type="Rhea" id="RHEA-COMP:19498"/>
        <dbReference type="Rhea" id="RHEA-COMP:19501"/>
        <dbReference type="ChEBI" id="CHEBI:15378"/>
        <dbReference type="ChEBI" id="CHEBI:30013"/>
        <dbReference type="ChEBI" id="CHEBI:57683"/>
        <dbReference type="ChEBI" id="CHEBI:58211"/>
        <dbReference type="ChEBI" id="CHEBI:137323"/>
        <dbReference type="EC" id="2.4.1.109"/>
    </reaction>
</comment>
<evidence type="ECO:0000256" key="14">
    <source>
        <dbReference type="ARBA" id="ARBA00023004"/>
    </source>
</evidence>
<protein>
    <recommendedName>
        <fullName evidence="16">Protein O-mannosyl-transferase 2</fullName>
        <ecNumber evidence="5">2.4.1.109</ecNumber>
    </recommendedName>
</protein>
<feature type="transmembrane region" description="Helical" evidence="19">
    <location>
        <begin position="157"/>
        <end position="190"/>
    </location>
</feature>
<dbReference type="GO" id="GO:0005789">
    <property type="term" value="C:endoplasmic reticulum membrane"/>
    <property type="evidence" value="ECO:0007669"/>
    <property type="project" value="UniProtKB-SubCell"/>
</dbReference>
<comment type="similarity">
    <text evidence="3">Belongs to the glycosyltransferase 39 family.</text>
</comment>
<keyword evidence="14" id="KW-0408">Iron</keyword>
<dbReference type="UniPathway" id="UPA00378"/>
<dbReference type="AlphaFoldDB" id="M7BGH7"/>
<keyword evidence="10" id="KW-0479">Metal-binding</keyword>
<evidence type="ECO:0000313" key="23">
    <source>
        <dbReference type="Proteomes" id="UP000031443"/>
    </source>
</evidence>
<gene>
    <name evidence="22" type="ORF">UY3_15595</name>
</gene>
<evidence type="ECO:0000256" key="1">
    <source>
        <dbReference type="ARBA" id="ARBA00004477"/>
    </source>
</evidence>
<proteinExistence type="inferred from homology"/>
<dbReference type="InterPro" id="IPR027005">
    <property type="entry name" value="PMT-like"/>
</dbReference>
<feature type="domain" description="MIR" evidence="21">
    <location>
        <begin position="335"/>
        <end position="391"/>
    </location>
</feature>
<comment type="catalytic activity">
    <reaction evidence="18">
        <text>a di-trans,poly-cis-dolichyl beta-D-mannosyl phosphate + L-seryl-[protein] = 3-O-(alpha-D-mannosyl)-L-seryl-[protein] + a di-trans,poly-cis-dolichyl phosphate + H(+)</text>
        <dbReference type="Rhea" id="RHEA:17377"/>
        <dbReference type="Rhea" id="RHEA-COMP:9863"/>
        <dbReference type="Rhea" id="RHEA-COMP:13546"/>
        <dbReference type="Rhea" id="RHEA-COMP:19498"/>
        <dbReference type="Rhea" id="RHEA-COMP:19501"/>
        <dbReference type="ChEBI" id="CHEBI:15378"/>
        <dbReference type="ChEBI" id="CHEBI:29999"/>
        <dbReference type="ChEBI" id="CHEBI:57683"/>
        <dbReference type="ChEBI" id="CHEBI:58211"/>
        <dbReference type="ChEBI" id="CHEBI:137321"/>
        <dbReference type="EC" id="2.4.1.109"/>
    </reaction>
</comment>
<dbReference type="SUPFAM" id="SSF46458">
    <property type="entry name" value="Globin-like"/>
    <property type="match status" value="1"/>
</dbReference>
<keyword evidence="6" id="KW-0349">Heme</keyword>
<dbReference type="PROSITE" id="PS50919">
    <property type="entry name" value="MIR"/>
    <property type="match status" value="3"/>
</dbReference>
<evidence type="ECO:0000256" key="13">
    <source>
        <dbReference type="ARBA" id="ARBA00022989"/>
    </source>
</evidence>
<keyword evidence="23" id="KW-1185">Reference proteome</keyword>
<dbReference type="PROSITE" id="PS01033">
    <property type="entry name" value="GLOBIN"/>
    <property type="match status" value="1"/>
</dbReference>
<dbReference type="InterPro" id="IPR016093">
    <property type="entry name" value="MIR_motif"/>
</dbReference>
<accession>M7BGH7</accession>
<dbReference type="InterPro" id="IPR032421">
    <property type="entry name" value="PMT_4TMC"/>
</dbReference>
<evidence type="ECO:0000256" key="12">
    <source>
        <dbReference type="ARBA" id="ARBA00022824"/>
    </source>
</evidence>
<keyword evidence="7" id="KW-0328">Glycosyltransferase</keyword>
<evidence type="ECO:0000256" key="8">
    <source>
        <dbReference type="ARBA" id="ARBA00022679"/>
    </source>
</evidence>
<sequence>MANATCPRGNEQNSWDETHFGKMGSYYINRTFFFDVHPPLGKMLIGLAGYLSGYDGTFPFQKPGDRYEHHNYIGMRGFCAFLGSCLVPFSYLTVLELSKSLSAALLAASILIFDTGCITLSQYILLDPILMFFLMGAVLSMVKYNSCADRPFSAPWWFWLSLTGVNLAGAIGVKFVGLFVVLLVGLNTVYDLWELLGDLSLSLVTLGKHLMARVFCLILLPLALYTAQFAVHFAVLNKSGPGDGFFSSAFQSRLIGNNLHNVSVPEHLAYGSVITMKNLRMAGGYLHSHWHLYPEGVGARQQQVTAYLHKDLNNLWVIKKHDSNTADHLDPSHSVEFVRHGDVIRLEHKETSRNLHSHQHEAPMTRKHFQVTGYGINGTGDANDFWRIEVVGRKAGKRIKVLRSQIRLTHLATGCILGSSGKTLPKWGWEQVEVTCTPYVKETPNALWNVEDHINPKLPNISLDVLKPSFPEILLESHMVMIRGNSGLKPKENEVTSKPWHWPINYQGLRFSGVNETDYRVYLLGNPVVWWLNLVTIGLYLLMVTCAVVAMKRGVQLTAELKGITWDTLLKFCAGRLSCSVGRRVYTYGTLALMLLIVYRLFDLDPDLLPLFQYTCKQFSSPQECLSSPEFLDHIRKVMLVIDAAVTHLENLSSLEEYLVNLGKKHQAVGVKVDSFSAVGESLMFMLEKCLGTAFSPDVREAWTRLYGAVVKAMSHGWDARKEGK</sequence>
<dbReference type="Pfam" id="PF00042">
    <property type="entry name" value="Globin"/>
    <property type="match status" value="1"/>
</dbReference>
<dbReference type="EMBL" id="KB571224">
    <property type="protein sequence ID" value="EMP27312.1"/>
    <property type="molecule type" value="Genomic_DNA"/>
</dbReference>
<dbReference type="PANTHER" id="PTHR10050">
    <property type="entry name" value="DOLICHYL-PHOSPHATE-MANNOSE--PROTEIN MANNOSYLTRANSFERASE"/>
    <property type="match status" value="1"/>
</dbReference>
<dbReference type="Pfam" id="PF02815">
    <property type="entry name" value="MIR"/>
    <property type="match status" value="1"/>
</dbReference>
<dbReference type="InterPro" id="IPR012292">
    <property type="entry name" value="Globin/Proto"/>
</dbReference>
<dbReference type="Pfam" id="PF16192">
    <property type="entry name" value="PMT_4TMC"/>
    <property type="match status" value="1"/>
</dbReference>
<dbReference type="CDD" id="cd23282">
    <property type="entry name" value="beta-trefoil_MIR_POMT2"/>
    <property type="match status" value="1"/>
</dbReference>
<evidence type="ECO:0000256" key="2">
    <source>
        <dbReference type="ARBA" id="ARBA00004922"/>
    </source>
</evidence>
<dbReference type="GO" id="GO:0019825">
    <property type="term" value="F:oxygen binding"/>
    <property type="evidence" value="ECO:0007669"/>
    <property type="project" value="InterPro"/>
</dbReference>
<keyword evidence="15 19" id="KW-0472">Membrane</keyword>
<keyword evidence="13 19" id="KW-1133">Transmembrane helix</keyword>
<dbReference type="InterPro" id="IPR036300">
    <property type="entry name" value="MIR_dom_sf"/>
</dbReference>
<comment type="subcellular location">
    <subcellularLocation>
        <location evidence="1">Endoplasmic reticulum membrane</location>
        <topology evidence="1">Multi-pass membrane protein</topology>
    </subcellularLocation>
</comment>
<evidence type="ECO:0000256" key="7">
    <source>
        <dbReference type="ARBA" id="ARBA00022676"/>
    </source>
</evidence>
<dbReference type="Gene3D" id="1.10.490.10">
    <property type="entry name" value="Globins"/>
    <property type="match status" value="1"/>
</dbReference>
<organism evidence="22 23">
    <name type="scientific">Chelonia mydas</name>
    <name type="common">Green sea-turtle</name>
    <name type="synonym">Chelonia agassizi</name>
    <dbReference type="NCBI Taxonomy" id="8469"/>
    <lineage>
        <taxon>Eukaryota</taxon>
        <taxon>Metazoa</taxon>
        <taxon>Chordata</taxon>
        <taxon>Craniata</taxon>
        <taxon>Vertebrata</taxon>
        <taxon>Euteleostomi</taxon>
        <taxon>Archelosauria</taxon>
        <taxon>Testudinata</taxon>
        <taxon>Testudines</taxon>
        <taxon>Cryptodira</taxon>
        <taxon>Durocryptodira</taxon>
        <taxon>Americhelydia</taxon>
        <taxon>Chelonioidea</taxon>
        <taxon>Cheloniidae</taxon>
        <taxon>Chelonia</taxon>
    </lineage>
</organism>
<dbReference type="Proteomes" id="UP000031443">
    <property type="component" value="Unassembled WGS sequence"/>
</dbReference>
<dbReference type="GO" id="GO:0020037">
    <property type="term" value="F:heme binding"/>
    <property type="evidence" value="ECO:0007669"/>
    <property type="project" value="InterPro"/>
</dbReference>
<evidence type="ECO:0000256" key="11">
    <source>
        <dbReference type="ARBA" id="ARBA00022737"/>
    </source>
</evidence>
<feature type="domain" description="Globin" evidence="20">
    <location>
        <begin position="556"/>
        <end position="719"/>
    </location>
</feature>
<reference evidence="23" key="1">
    <citation type="journal article" date="2013" name="Nat. Genet.">
        <title>The draft genomes of soft-shell turtle and green sea turtle yield insights into the development and evolution of the turtle-specific body plan.</title>
        <authorList>
            <person name="Wang Z."/>
            <person name="Pascual-Anaya J."/>
            <person name="Zadissa A."/>
            <person name="Li W."/>
            <person name="Niimura Y."/>
            <person name="Huang Z."/>
            <person name="Li C."/>
            <person name="White S."/>
            <person name="Xiong Z."/>
            <person name="Fang D."/>
            <person name="Wang B."/>
            <person name="Ming Y."/>
            <person name="Chen Y."/>
            <person name="Zheng Y."/>
            <person name="Kuraku S."/>
            <person name="Pignatelli M."/>
            <person name="Herrero J."/>
            <person name="Beal K."/>
            <person name="Nozawa M."/>
            <person name="Li Q."/>
            <person name="Wang J."/>
            <person name="Zhang H."/>
            <person name="Yu L."/>
            <person name="Shigenobu S."/>
            <person name="Wang J."/>
            <person name="Liu J."/>
            <person name="Flicek P."/>
            <person name="Searle S."/>
            <person name="Wang J."/>
            <person name="Kuratani S."/>
            <person name="Yin Y."/>
            <person name="Aken B."/>
            <person name="Zhang G."/>
            <person name="Irie N."/>
        </authorList>
    </citation>
    <scope>NUCLEOTIDE SEQUENCE [LARGE SCALE GENOMIC DNA]</scope>
</reference>
<evidence type="ECO:0000256" key="18">
    <source>
        <dbReference type="ARBA" id="ARBA00045102"/>
    </source>
</evidence>
<evidence type="ECO:0000256" key="4">
    <source>
        <dbReference type="ARBA" id="ARBA00008705"/>
    </source>
</evidence>
<evidence type="ECO:0000256" key="17">
    <source>
        <dbReference type="ARBA" id="ARBA00045085"/>
    </source>
</evidence>